<dbReference type="Proteomes" id="UP000017836">
    <property type="component" value="Unassembled WGS sequence"/>
</dbReference>
<organism evidence="2 3">
    <name type="scientific">Amborella trichopoda</name>
    <dbReference type="NCBI Taxonomy" id="13333"/>
    <lineage>
        <taxon>Eukaryota</taxon>
        <taxon>Viridiplantae</taxon>
        <taxon>Streptophyta</taxon>
        <taxon>Embryophyta</taxon>
        <taxon>Tracheophyta</taxon>
        <taxon>Spermatophyta</taxon>
        <taxon>Magnoliopsida</taxon>
        <taxon>Amborellales</taxon>
        <taxon>Amborellaceae</taxon>
        <taxon>Amborella</taxon>
    </lineage>
</organism>
<feature type="transmembrane region" description="Helical" evidence="1">
    <location>
        <begin position="78"/>
        <end position="95"/>
    </location>
</feature>
<dbReference type="EMBL" id="KI392510">
    <property type="protein sequence ID" value="ERN15058.1"/>
    <property type="molecule type" value="Genomic_DNA"/>
</dbReference>
<gene>
    <name evidence="2" type="ORF">AMTR_s00056p00022760</name>
</gene>
<keyword evidence="1" id="KW-1133">Transmembrane helix</keyword>
<keyword evidence="3" id="KW-1185">Reference proteome</keyword>
<keyword evidence="1" id="KW-0812">Transmembrane</keyword>
<evidence type="ECO:0000313" key="3">
    <source>
        <dbReference type="Proteomes" id="UP000017836"/>
    </source>
</evidence>
<proteinExistence type="predicted"/>
<feature type="transmembrane region" description="Helical" evidence="1">
    <location>
        <begin position="20"/>
        <end position="39"/>
    </location>
</feature>
<dbReference type="AlphaFoldDB" id="U5D3Z8"/>
<protein>
    <submittedName>
        <fullName evidence="2">Uncharacterized protein</fullName>
    </submittedName>
</protein>
<evidence type="ECO:0000313" key="2">
    <source>
        <dbReference type="EMBL" id="ERN15058.1"/>
    </source>
</evidence>
<evidence type="ECO:0000256" key="1">
    <source>
        <dbReference type="SAM" id="Phobius"/>
    </source>
</evidence>
<keyword evidence="1" id="KW-0472">Membrane</keyword>
<accession>U5D3Z8</accession>
<dbReference type="Gramene" id="ERN15058">
    <property type="protein sequence ID" value="ERN15058"/>
    <property type="gene ID" value="AMTR_s00056p00022760"/>
</dbReference>
<sequence>MEDDMEPDERLNEPTTTTKVFALTFTMVLMKFVAEEGIFEIIIDDAKLIVAVGWVILIFSCLVQTVRAMNTLLWMSRYALNLGIILILTAVFLDFKNNLLTDYGISS</sequence>
<reference evidence="3" key="1">
    <citation type="journal article" date="2013" name="Science">
        <title>The Amborella genome and the evolution of flowering plants.</title>
        <authorList>
            <consortium name="Amborella Genome Project"/>
        </authorList>
    </citation>
    <scope>NUCLEOTIDE SEQUENCE [LARGE SCALE GENOMIC DNA]</scope>
</reference>
<name>U5D3Z8_AMBTC</name>
<feature type="transmembrane region" description="Helical" evidence="1">
    <location>
        <begin position="46"/>
        <end position="66"/>
    </location>
</feature>
<dbReference type="HOGENOM" id="CLU_2213478_0_0_1"/>